<reference evidence="1" key="1">
    <citation type="journal article" date="2022" name="Int. J. Mol. Sci.">
        <title>Draft Genome of Tanacetum Coccineum: Genomic Comparison of Closely Related Tanacetum-Family Plants.</title>
        <authorList>
            <person name="Yamashiro T."/>
            <person name="Shiraishi A."/>
            <person name="Nakayama K."/>
            <person name="Satake H."/>
        </authorList>
    </citation>
    <scope>NUCLEOTIDE SEQUENCE</scope>
</reference>
<comment type="caution">
    <text evidence="1">The sequence shown here is derived from an EMBL/GenBank/DDBJ whole genome shotgun (WGS) entry which is preliminary data.</text>
</comment>
<accession>A0ABQ4ZA39</accession>
<sequence length="396" mass="45414">MAEDDSFLYHEVAFSQFNTRLVSSHLFSIFSRFLRQWSKELPKTEKSSMNTSMLSSISSWNMAVMQRWKVAKALHNPKGHSFVCEGLESVVFMPSQSFEHLIDERKWKVIFLGHVIQLTIVDTYTPSGDCSLWDEFILLILYYGYSSLLWDNMDRAYPRTIRDGDFIKDNDDEMTTRSWLFSWRKAYSRCSGPSLLDSSLVKLSIVGRSGAGKGGSCMLILDLVVMAKVSASSLGVLLMLIVESIWEYCSRNSLRSNTVGIKRLLDDLRVTIAQLKEFDLLKWDPTRVPMLKLGKFELWRMRIEQYIQMIDYVLWEVIENGNTAPKITVVEGVEKVMPLTIAEEKAQKRLEVKARSTLIMGIPNEHQLKFNSIKDAKLLMEAVQKRFGGNAATKKT</sequence>
<keyword evidence="2" id="KW-1185">Reference proteome</keyword>
<reference evidence="1" key="2">
    <citation type="submission" date="2022-01" db="EMBL/GenBank/DDBJ databases">
        <authorList>
            <person name="Yamashiro T."/>
            <person name="Shiraishi A."/>
            <person name="Satake H."/>
            <person name="Nakayama K."/>
        </authorList>
    </citation>
    <scope>NUCLEOTIDE SEQUENCE</scope>
</reference>
<evidence type="ECO:0000313" key="1">
    <source>
        <dbReference type="EMBL" id="GJS85733.1"/>
    </source>
</evidence>
<protein>
    <submittedName>
        <fullName evidence="1">Uncharacterized protein</fullName>
    </submittedName>
</protein>
<proteinExistence type="predicted"/>
<name>A0ABQ4ZA39_9ASTR</name>
<dbReference type="Proteomes" id="UP001151760">
    <property type="component" value="Unassembled WGS sequence"/>
</dbReference>
<dbReference type="EMBL" id="BQNB010011073">
    <property type="protein sequence ID" value="GJS85733.1"/>
    <property type="molecule type" value="Genomic_DNA"/>
</dbReference>
<evidence type="ECO:0000313" key="2">
    <source>
        <dbReference type="Proteomes" id="UP001151760"/>
    </source>
</evidence>
<organism evidence="1 2">
    <name type="scientific">Tanacetum coccineum</name>
    <dbReference type="NCBI Taxonomy" id="301880"/>
    <lineage>
        <taxon>Eukaryota</taxon>
        <taxon>Viridiplantae</taxon>
        <taxon>Streptophyta</taxon>
        <taxon>Embryophyta</taxon>
        <taxon>Tracheophyta</taxon>
        <taxon>Spermatophyta</taxon>
        <taxon>Magnoliopsida</taxon>
        <taxon>eudicotyledons</taxon>
        <taxon>Gunneridae</taxon>
        <taxon>Pentapetalae</taxon>
        <taxon>asterids</taxon>
        <taxon>campanulids</taxon>
        <taxon>Asterales</taxon>
        <taxon>Asteraceae</taxon>
        <taxon>Asteroideae</taxon>
        <taxon>Anthemideae</taxon>
        <taxon>Anthemidinae</taxon>
        <taxon>Tanacetum</taxon>
    </lineage>
</organism>
<gene>
    <name evidence="1" type="ORF">Tco_0752274</name>
</gene>